<name>A0A498BZX9_9GAMM</name>
<sequence length="204" mass="22023">MLLRLLLIVLLLGPVTATVAAEAPRIAVLGDSLSAAYGLERERDGWVALLQDRLADEGHPHKVINAATSGDTTRQGLNRLADLLEAHDPEVLVVQLGGNDGLRALPPAETRRNLSAIIEMGQSAGAEVLLVGIRLPPNYGPAYNERFEALFHELADDYGIPLVPFLLEGIATEGGLMQDDRIHPNAEAQPKMLELVWPELAPLL</sequence>
<dbReference type="InterPro" id="IPR051532">
    <property type="entry name" value="Ester_Hydrolysis_Enzymes"/>
</dbReference>
<protein>
    <submittedName>
        <fullName evidence="3">Acyl-CoA thioesterase-1</fullName>
    </submittedName>
</protein>
<organism evidence="3 4">
    <name type="scientific">Alkalispirillum mobile</name>
    <dbReference type="NCBI Taxonomy" id="85925"/>
    <lineage>
        <taxon>Bacteria</taxon>
        <taxon>Pseudomonadati</taxon>
        <taxon>Pseudomonadota</taxon>
        <taxon>Gammaproteobacteria</taxon>
        <taxon>Chromatiales</taxon>
        <taxon>Ectothiorhodospiraceae</taxon>
        <taxon>Alkalispirillum</taxon>
    </lineage>
</organism>
<evidence type="ECO:0000313" key="3">
    <source>
        <dbReference type="EMBL" id="RLK48339.1"/>
    </source>
</evidence>
<feature type="domain" description="SGNH hydrolase-type esterase" evidence="2">
    <location>
        <begin position="28"/>
        <end position="188"/>
    </location>
</feature>
<dbReference type="CDD" id="cd01822">
    <property type="entry name" value="Lysophospholipase_L1_like"/>
    <property type="match status" value="1"/>
</dbReference>
<dbReference type="AlphaFoldDB" id="A0A498BZX9"/>
<comment type="caution">
    <text evidence="3">The sequence shown here is derived from an EMBL/GenBank/DDBJ whole genome shotgun (WGS) entry which is preliminary data.</text>
</comment>
<feature type="chain" id="PRO_5019794403" evidence="1">
    <location>
        <begin position="21"/>
        <end position="204"/>
    </location>
</feature>
<dbReference type="Proteomes" id="UP000275461">
    <property type="component" value="Unassembled WGS sequence"/>
</dbReference>
<proteinExistence type="predicted"/>
<dbReference type="GO" id="GO:0004622">
    <property type="term" value="F:phosphatidylcholine lysophospholipase activity"/>
    <property type="evidence" value="ECO:0007669"/>
    <property type="project" value="TreeGrafter"/>
</dbReference>
<gene>
    <name evidence="3" type="ORF">DFR31_2218</name>
</gene>
<evidence type="ECO:0000313" key="4">
    <source>
        <dbReference type="Proteomes" id="UP000275461"/>
    </source>
</evidence>
<dbReference type="Gene3D" id="3.40.50.1110">
    <property type="entry name" value="SGNH hydrolase"/>
    <property type="match status" value="1"/>
</dbReference>
<keyword evidence="4" id="KW-1185">Reference proteome</keyword>
<feature type="signal peptide" evidence="1">
    <location>
        <begin position="1"/>
        <end position="20"/>
    </location>
</feature>
<dbReference type="Pfam" id="PF13472">
    <property type="entry name" value="Lipase_GDSL_2"/>
    <property type="match status" value="1"/>
</dbReference>
<accession>A0A498BZX9</accession>
<dbReference type="PANTHER" id="PTHR30383">
    <property type="entry name" value="THIOESTERASE 1/PROTEASE 1/LYSOPHOSPHOLIPASE L1"/>
    <property type="match status" value="1"/>
</dbReference>
<dbReference type="InterPro" id="IPR013830">
    <property type="entry name" value="SGNH_hydro"/>
</dbReference>
<dbReference type="SUPFAM" id="SSF52266">
    <property type="entry name" value="SGNH hydrolase"/>
    <property type="match status" value="1"/>
</dbReference>
<keyword evidence="1" id="KW-0732">Signal</keyword>
<dbReference type="InterPro" id="IPR036514">
    <property type="entry name" value="SGNH_hydro_sf"/>
</dbReference>
<reference evidence="3 4" key="1">
    <citation type="submission" date="2018-10" db="EMBL/GenBank/DDBJ databases">
        <title>Genomic Encyclopedia of Type Strains, Phase IV (KMG-IV): sequencing the most valuable type-strain genomes for metagenomic binning, comparative biology and taxonomic classification.</title>
        <authorList>
            <person name="Goeker M."/>
        </authorList>
    </citation>
    <scope>NUCLEOTIDE SEQUENCE [LARGE SCALE GENOMIC DNA]</scope>
    <source>
        <strain evidence="3 4">DSM 12769</strain>
    </source>
</reference>
<evidence type="ECO:0000256" key="1">
    <source>
        <dbReference type="SAM" id="SignalP"/>
    </source>
</evidence>
<dbReference type="RefSeq" id="WP_121442735.1">
    <property type="nucleotide sequence ID" value="NZ_RCDA01000003.1"/>
</dbReference>
<evidence type="ECO:0000259" key="2">
    <source>
        <dbReference type="Pfam" id="PF13472"/>
    </source>
</evidence>
<dbReference type="OrthoDB" id="9786188at2"/>
<dbReference type="EMBL" id="RCDA01000003">
    <property type="protein sequence ID" value="RLK48339.1"/>
    <property type="molecule type" value="Genomic_DNA"/>
</dbReference>
<dbReference type="PANTHER" id="PTHR30383:SF24">
    <property type="entry name" value="THIOESTERASE 1_PROTEASE 1_LYSOPHOSPHOLIPASE L1"/>
    <property type="match status" value="1"/>
</dbReference>